<evidence type="ECO:0000313" key="11">
    <source>
        <dbReference type="EMBL" id="PZC70593.1"/>
    </source>
</evidence>
<keyword evidence="1" id="KW-0645">Protease</keyword>
<dbReference type="OrthoDB" id="10059102at2759"/>
<dbReference type="Gene3D" id="2.40.10.10">
    <property type="entry name" value="Trypsin-like serine proteases"/>
    <property type="match status" value="1"/>
</dbReference>
<dbReference type="InterPro" id="IPR001254">
    <property type="entry name" value="Trypsin_dom"/>
</dbReference>
<dbReference type="SUPFAM" id="SSF50494">
    <property type="entry name" value="Trypsin-like serine proteases"/>
    <property type="match status" value="1"/>
</dbReference>
<accession>A0A2W1BG09</accession>
<evidence type="ECO:0000259" key="10">
    <source>
        <dbReference type="PROSITE" id="PS50240"/>
    </source>
</evidence>
<name>A0A2W1BG09_HELAM</name>
<dbReference type="PROSITE" id="PS50240">
    <property type="entry name" value="TRYPSIN_DOM"/>
    <property type="match status" value="1"/>
</dbReference>
<keyword evidence="6" id="KW-1015">Disulfide bond</keyword>
<dbReference type="InterPro" id="IPR050430">
    <property type="entry name" value="Peptidase_S1"/>
</dbReference>
<comment type="catalytic activity">
    <reaction evidence="8">
        <text>Preferential cleavage: Arg-|-Xaa, Lys-|-Xaa.</text>
        <dbReference type="EC" id="3.4.21.4"/>
    </reaction>
</comment>
<dbReference type="PANTHER" id="PTHR24276:SF97">
    <property type="entry name" value="GH13245P2-RELATED"/>
    <property type="match status" value="1"/>
</dbReference>
<dbReference type="FunFam" id="2.40.10.10:FF:000002">
    <property type="entry name" value="Transmembrane protease serine"/>
    <property type="match status" value="1"/>
</dbReference>
<dbReference type="EMBL" id="KZ150532">
    <property type="protein sequence ID" value="PZC70593.1"/>
    <property type="molecule type" value="Genomic_DNA"/>
</dbReference>
<keyword evidence="3" id="KW-0378">Hydrolase</keyword>
<keyword evidence="5" id="KW-0865">Zymogen</keyword>
<dbReference type="Pfam" id="PF00089">
    <property type="entry name" value="Trypsin"/>
    <property type="match status" value="1"/>
</dbReference>
<sequence length="308" mass="34303">MCDCCRVLSFVCALFVIRFLGCTNVTYSGVLSSECVTQYYRMFITRRVPPRTYLYFHEATPPQQLEPRNEDSRDADKPVTIDWRIVGGSQVTIEQVPYQVLYGLYCGGTIIAPEWIITAAHCKTKETFVLAGSAQRSLAKKYRICAHFVHPLWNTTRLHSHDYDYQLVLLETAIPVTPSSRPIAIGVTEDIVEGQLVSVSGWGHTKYKQRVMQDIVRRVRVPVMAPAQCKSLPLTNYKTITPRMFCAGYLNGTKDSCQGDSGGPAVSNGKLVGLVSFGVGCAMKEQPGVYSNIPLVRGWIRQVTGLPL</sequence>
<reference evidence="11 12" key="1">
    <citation type="journal article" date="2017" name="BMC Biol.">
        <title>Genomic innovations, transcriptional plasticity and gene loss underlying the evolution and divergence of two highly polyphagous and invasive Helicoverpa pest species.</title>
        <authorList>
            <person name="Pearce S.L."/>
            <person name="Clarke D.F."/>
            <person name="East P.D."/>
            <person name="Elfekih S."/>
            <person name="Gordon K.H."/>
            <person name="Jermiin L.S."/>
            <person name="McGaughran A."/>
            <person name="Oakeshott J.G."/>
            <person name="Papanikolaou A."/>
            <person name="Perera O.P."/>
            <person name="Rane R.V."/>
            <person name="Richards S."/>
            <person name="Tay W.T."/>
            <person name="Walsh T.K."/>
            <person name="Anderson A."/>
            <person name="Anderson C.J."/>
            <person name="Asgari S."/>
            <person name="Board P.G."/>
            <person name="Bretschneider A."/>
            <person name="Campbell P.M."/>
            <person name="Chertemps T."/>
            <person name="Christeller J.T."/>
            <person name="Coppin C.W."/>
            <person name="Downes S.J."/>
            <person name="Duan G."/>
            <person name="Farnsworth C.A."/>
            <person name="Good R.T."/>
            <person name="Han L.B."/>
            <person name="Han Y.C."/>
            <person name="Hatje K."/>
            <person name="Horne I."/>
            <person name="Huang Y.P."/>
            <person name="Hughes D.S."/>
            <person name="Jacquin-Joly E."/>
            <person name="James W."/>
            <person name="Jhangiani S."/>
            <person name="Kollmar M."/>
            <person name="Kuwar S.S."/>
            <person name="Li S."/>
            <person name="Liu N.Y."/>
            <person name="Maibeche M.T."/>
            <person name="Miller J.R."/>
            <person name="Montagne N."/>
            <person name="Perry T."/>
            <person name="Qu J."/>
            <person name="Song S.V."/>
            <person name="Sutton G.G."/>
            <person name="Vogel H."/>
            <person name="Walenz B.P."/>
            <person name="Xu W."/>
            <person name="Zhang H.J."/>
            <person name="Zou Z."/>
            <person name="Batterham P."/>
            <person name="Edwards O.R."/>
            <person name="Feyereisen R."/>
            <person name="Gibbs R.A."/>
            <person name="Heckel D.G."/>
            <person name="McGrath A."/>
            <person name="Robin C."/>
            <person name="Scherer S.E."/>
            <person name="Worley K.C."/>
            <person name="Wu Y.D."/>
        </authorList>
    </citation>
    <scope>NUCLEOTIDE SEQUENCE [LARGE SCALE GENOMIC DNA]</scope>
    <source>
        <strain evidence="11">Harm_GR_Male_#8</strain>
        <tissue evidence="11">Whole organism</tissue>
    </source>
</reference>
<protein>
    <recommendedName>
        <fullName evidence="9">trypsin</fullName>
        <ecNumber evidence="9">3.4.21.4</ecNumber>
    </recommendedName>
</protein>
<keyword evidence="4" id="KW-0720">Serine protease</keyword>
<dbReference type="PRINTS" id="PR00722">
    <property type="entry name" value="CHYMOTRYPSIN"/>
</dbReference>
<evidence type="ECO:0000256" key="8">
    <source>
        <dbReference type="ARBA" id="ARBA00036320"/>
    </source>
</evidence>
<dbReference type="InterPro" id="IPR009003">
    <property type="entry name" value="Peptidase_S1_PA"/>
</dbReference>
<dbReference type="CDD" id="cd00190">
    <property type="entry name" value="Tryp_SPc"/>
    <property type="match status" value="1"/>
</dbReference>
<dbReference type="AlphaFoldDB" id="A0A2W1BG09"/>
<dbReference type="SMART" id="SM00020">
    <property type="entry name" value="Tryp_SPc"/>
    <property type="match status" value="1"/>
</dbReference>
<evidence type="ECO:0000313" key="12">
    <source>
        <dbReference type="Proteomes" id="UP000249218"/>
    </source>
</evidence>
<dbReference type="InterPro" id="IPR043504">
    <property type="entry name" value="Peptidase_S1_PA_chymotrypsin"/>
</dbReference>
<feature type="domain" description="Peptidase S1" evidence="10">
    <location>
        <begin position="85"/>
        <end position="305"/>
    </location>
</feature>
<dbReference type="GO" id="GO:0004252">
    <property type="term" value="F:serine-type endopeptidase activity"/>
    <property type="evidence" value="ECO:0007669"/>
    <property type="project" value="UniProtKB-EC"/>
</dbReference>
<dbReference type="GO" id="GO:0006508">
    <property type="term" value="P:proteolysis"/>
    <property type="evidence" value="ECO:0007669"/>
    <property type="project" value="UniProtKB-KW"/>
</dbReference>
<dbReference type="InterPro" id="IPR001314">
    <property type="entry name" value="Peptidase_S1A"/>
</dbReference>
<keyword evidence="2" id="KW-0222">Digestion</keyword>
<evidence type="ECO:0000256" key="6">
    <source>
        <dbReference type="ARBA" id="ARBA00023157"/>
    </source>
</evidence>
<dbReference type="EC" id="3.4.21.4" evidence="9"/>
<evidence type="ECO:0000256" key="2">
    <source>
        <dbReference type="ARBA" id="ARBA00022757"/>
    </source>
</evidence>
<organism evidence="11 12">
    <name type="scientific">Helicoverpa armigera</name>
    <name type="common">Cotton bollworm</name>
    <name type="synonym">Heliothis armigera</name>
    <dbReference type="NCBI Taxonomy" id="29058"/>
    <lineage>
        <taxon>Eukaryota</taxon>
        <taxon>Metazoa</taxon>
        <taxon>Ecdysozoa</taxon>
        <taxon>Arthropoda</taxon>
        <taxon>Hexapoda</taxon>
        <taxon>Insecta</taxon>
        <taxon>Pterygota</taxon>
        <taxon>Neoptera</taxon>
        <taxon>Endopterygota</taxon>
        <taxon>Lepidoptera</taxon>
        <taxon>Glossata</taxon>
        <taxon>Ditrysia</taxon>
        <taxon>Noctuoidea</taxon>
        <taxon>Noctuidae</taxon>
        <taxon>Heliothinae</taxon>
        <taxon>Helicoverpa</taxon>
    </lineage>
</organism>
<evidence type="ECO:0000256" key="3">
    <source>
        <dbReference type="ARBA" id="ARBA00022801"/>
    </source>
</evidence>
<comment type="similarity">
    <text evidence="7">Belongs to the peptidase S1 family. CLIP subfamily.</text>
</comment>
<dbReference type="PANTHER" id="PTHR24276">
    <property type="entry name" value="POLYSERASE-RELATED"/>
    <property type="match status" value="1"/>
</dbReference>
<dbReference type="Proteomes" id="UP000249218">
    <property type="component" value="Unassembled WGS sequence"/>
</dbReference>
<gene>
    <name evidence="11" type="primary">HaOG200418</name>
    <name evidence="11" type="ORF">B5X24_HaOG200418</name>
</gene>
<evidence type="ECO:0000256" key="5">
    <source>
        <dbReference type="ARBA" id="ARBA00023145"/>
    </source>
</evidence>
<evidence type="ECO:0000256" key="1">
    <source>
        <dbReference type="ARBA" id="ARBA00022670"/>
    </source>
</evidence>
<evidence type="ECO:0000256" key="4">
    <source>
        <dbReference type="ARBA" id="ARBA00022825"/>
    </source>
</evidence>
<evidence type="ECO:0000256" key="9">
    <source>
        <dbReference type="ARBA" id="ARBA00038868"/>
    </source>
</evidence>
<dbReference type="InterPro" id="IPR018114">
    <property type="entry name" value="TRYPSIN_HIS"/>
</dbReference>
<dbReference type="GO" id="GO:0007586">
    <property type="term" value="P:digestion"/>
    <property type="evidence" value="ECO:0007669"/>
    <property type="project" value="UniProtKB-KW"/>
</dbReference>
<evidence type="ECO:0000256" key="7">
    <source>
        <dbReference type="ARBA" id="ARBA00024195"/>
    </source>
</evidence>
<proteinExistence type="inferred from homology"/>
<dbReference type="PROSITE" id="PS00134">
    <property type="entry name" value="TRYPSIN_HIS"/>
    <property type="match status" value="1"/>
</dbReference>
<keyword evidence="12" id="KW-1185">Reference proteome</keyword>